<reference evidence="4 5" key="1">
    <citation type="submission" date="2015-04" db="EMBL/GenBank/DDBJ databases">
        <title>Complete genome sequence of Schizopora paradoxa KUC8140, a cosmopolitan wood degrader in East Asia.</title>
        <authorList>
            <consortium name="DOE Joint Genome Institute"/>
            <person name="Min B."/>
            <person name="Park H."/>
            <person name="Jang Y."/>
            <person name="Kim J.-J."/>
            <person name="Kim K.H."/>
            <person name="Pangilinan J."/>
            <person name="Lipzen A."/>
            <person name="Riley R."/>
            <person name="Grigoriev I.V."/>
            <person name="Spatafora J.W."/>
            <person name="Choi I.-G."/>
        </authorList>
    </citation>
    <scope>NUCLEOTIDE SEQUENCE [LARGE SCALE GENOMIC DNA]</scope>
    <source>
        <strain evidence="4 5">KUC8140</strain>
    </source>
</reference>
<keyword evidence="5" id="KW-1185">Reference proteome</keyword>
<evidence type="ECO:0000256" key="1">
    <source>
        <dbReference type="SAM" id="SignalP"/>
    </source>
</evidence>
<dbReference type="STRING" id="27342.A0A0H2S1Y0"/>
<feature type="signal peptide" evidence="1">
    <location>
        <begin position="1"/>
        <end position="17"/>
    </location>
</feature>
<dbReference type="PANTHER" id="PTHR31987:SF1">
    <property type="entry name" value="GLUTAMINASE A"/>
    <property type="match status" value="1"/>
</dbReference>
<accession>A0A0H2S1Y0</accession>
<evidence type="ECO:0000313" key="4">
    <source>
        <dbReference type="EMBL" id="KLO15798.1"/>
    </source>
</evidence>
<dbReference type="InterPro" id="IPR052743">
    <property type="entry name" value="Glutaminase_GtaA"/>
</dbReference>
<evidence type="ECO:0000259" key="2">
    <source>
        <dbReference type="Pfam" id="PF16335"/>
    </source>
</evidence>
<dbReference type="Proteomes" id="UP000053477">
    <property type="component" value="Unassembled WGS sequence"/>
</dbReference>
<protein>
    <submittedName>
        <fullName evidence="4">DUF1793-domain-containing protein</fullName>
    </submittedName>
</protein>
<feature type="chain" id="PRO_5005202358" evidence="1">
    <location>
        <begin position="18"/>
        <end position="652"/>
    </location>
</feature>
<dbReference type="InParanoid" id="A0A0H2S1Y0"/>
<dbReference type="EMBL" id="KQ085924">
    <property type="protein sequence ID" value="KLO15798.1"/>
    <property type="molecule type" value="Genomic_DNA"/>
</dbReference>
<dbReference type="InterPro" id="IPR008928">
    <property type="entry name" value="6-hairpin_glycosidase_sf"/>
</dbReference>
<gene>
    <name evidence="4" type="ORF">SCHPADRAFT_824159</name>
</gene>
<dbReference type="SUPFAM" id="SSF48208">
    <property type="entry name" value="Six-hairpin glycosidases"/>
    <property type="match status" value="1"/>
</dbReference>
<dbReference type="InterPro" id="IPR032514">
    <property type="entry name" value="GtaA_central"/>
</dbReference>
<dbReference type="Pfam" id="PF17168">
    <property type="entry name" value="DUF5127"/>
    <property type="match status" value="1"/>
</dbReference>
<feature type="domain" description="Glutaminase A central" evidence="2">
    <location>
        <begin position="347"/>
        <end position="606"/>
    </location>
</feature>
<organism evidence="4 5">
    <name type="scientific">Schizopora paradoxa</name>
    <dbReference type="NCBI Taxonomy" id="27342"/>
    <lineage>
        <taxon>Eukaryota</taxon>
        <taxon>Fungi</taxon>
        <taxon>Dikarya</taxon>
        <taxon>Basidiomycota</taxon>
        <taxon>Agaricomycotina</taxon>
        <taxon>Agaricomycetes</taxon>
        <taxon>Hymenochaetales</taxon>
        <taxon>Schizoporaceae</taxon>
        <taxon>Schizopora</taxon>
    </lineage>
</organism>
<dbReference type="InterPro" id="IPR033433">
    <property type="entry name" value="GtaA_N"/>
</dbReference>
<evidence type="ECO:0000313" key="5">
    <source>
        <dbReference type="Proteomes" id="UP000053477"/>
    </source>
</evidence>
<sequence>MKLVLTLLIFAFISAHGQLTSSTFSPFSPSALPLAVKGPYFNSWFAGGKNGGFLFRSTPSFWPAWDDQTAWTYIVVVDNAPYAILGSVLPPNVTLANQTAANFTATRTSFTFITGPVEVNVTFLSPITPNDLARQSMPFAYVYMDIATTDGAPHNIHIYSDVDPLTLPDPDPEVNANASLIPSSDFVGLQMQLQDPRPFTEVAEHAQDVIGVFAMKFSSNVKYQIGDELTVRELGTNGTGLQNTIDSNYSAHALDSPFDALAISVDLGLITSTSEPIMWTIGMLRDPSINLTTASGANQMRSSYYWSNYSTIPDITAFVLGDFEVALASADAFDEMIKNVSLSDVSGYTDLLALAARQIFGTLEITVSKSGDGTWNQSDVIIFSKDMGDVASSGTTNVVDVLYAGFPAILFLNPDLGQYLLRPILESQVNNGNLIGQPYAPQNLGSQFPNVMSNTSPHNMGIEQSGNMLIMVLAHFQRTGDLTLVRNYYPLLKSWADYLVNNTLNAGFQITSLSDGISSYNQTNLVLKGIIGISAMGFISSANNEENDEAAYQTVAQQYMRIWLNGALSEDQSHLLSSFGDQNSNGMIYNLYADKLLGLGLIPPNVSLHFCANFELQQLRMRSRSLRFNQRSMNLYSALVSRMEEFRLLLAR</sequence>
<evidence type="ECO:0000259" key="3">
    <source>
        <dbReference type="Pfam" id="PF17168"/>
    </source>
</evidence>
<dbReference type="Pfam" id="PF16335">
    <property type="entry name" value="GtaA_6_Hairpin"/>
    <property type="match status" value="1"/>
</dbReference>
<proteinExistence type="predicted"/>
<feature type="domain" description="Glutaminase A N-terminal" evidence="3">
    <location>
        <begin position="106"/>
        <end position="338"/>
    </location>
</feature>
<dbReference type="AlphaFoldDB" id="A0A0H2S1Y0"/>
<keyword evidence="1" id="KW-0732">Signal</keyword>
<dbReference type="OrthoDB" id="3918848at2759"/>
<dbReference type="GO" id="GO:0005975">
    <property type="term" value="P:carbohydrate metabolic process"/>
    <property type="evidence" value="ECO:0007669"/>
    <property type="project" value="InterPro"/>
</dbReference>
<dbReference type="PANTHER" id="PTHR31987">
    <property type="entry name" value="GLUTAMINASE A-RELATED"/>
    <property type="match status" value="1"/>
</dbReference>
<name>A0A0H2S1Y0_9AGAM</name>